<accession>A0A3L8Q1X2</accession>
<dbReference type="EMBL" id="QZEI01000009">
    <property type="protein sequence ID" value="RLV60999.1"/>
    <property type="molecule type" value="Genomic_DNA"/>
</dbReference>
<dbReference type="AlphaFoldDB" id="A0A3L8Q1X2"/>
<evidence type="ECO:0000313" key="1">
    <source>
        <dbReference type="EMBL" id="RLV60999.1"/>
    </source>
</evidence>
<sequence length="68" mass="7719">MLTTEQKKKMLEVYLQAEIDVLAGKTTEVNGKKMTSEDLPEIRKGRIEWERKLAATQSKNSGFSLATF</sequence>
<organism evidence="1 2">
    <name type="scientific">Parashewanella curva</name>
    <dbReference type="NCBI Taxonomy" id="2338552"/>
    <lineage>
        <taxon>Bacteria</taxon>
        <taxon>Pseudomonadati</taxon>
        <taxon>Pseudomonadota</taxon>
        <taxon>Gammaproteobacteria</taxon>
        <taxon>Alteromonadales</taxon>
        <taxon>Shewanellaceae</taxon>
        <taxon>Parashewanella</taxon>
    </lineage>
</organism>
<proteinExistence type="predicted"/>
<keyword evidence="2" id="KW-1185">Reference proteome</keyword>
<dbReference type="OrthoDB" id="6053012at2"/>
<evidence type="ECO:0000313" key="2">
    <source>
        <dbReference type="Proteomes" id="UP000281474"/>
    </source>
</evidence>
<name>A0A3L8Q1X2_9GAMM</name>
<gene>
    <name evidence="1" type="ORF">D5018_03925</name>
</gene>
<dbReference type="Proteomes" id="UP000281474">
    <property type="component" value="Unassembled WGS sequence"/>
</dbReference>
<protein>
    <recommendedName>
        <fullName evidence="3">Primosomal replication protein PriB/PriC domain protein</fullName>
    </recommendedName>
</protein>
<dbReference type="RefSeq" id="WP_121837694.1">
    <property type="nucleotide sequence ID" value="NZ_ML014758.1"/>
</dbReference>
<reference evidence="1 2" key="1">
    <citation type="submission" date="2018-09" db="EMBL/GenBank/DDBJ databases">
        <title>Phylogeny of the Shewanellaceae, and recommendation for two new genera, Pseudoshewanella and Parashewanella.</title>
        <authorList>
            <person name="Wang G."/>
        </authorList>
    </citation>
    <scope>NUCLEOTIDE SEQUENCE [LARGE SCALE GENOMIC DNA]</scope>
    <source>
        <strain evidence="1 2">C51</strain>
    </source>
</reference>
<comment type="caution">
    <text evidence="1">The sequence shown here is derived from an EMBL/GenBank/DDBJ whole genome shotgun (WGS) entry which is preliminary data.</text>
</comment>
<evidence type="ECO:0008006" key="3">
    <source>
        <dbReference type="Google" id="ProtNLM"/>
    </source>
</evidence>